<feature type="repeat" description="TPR" evidence="3">
    <location>
        <begin position="290"/>
        <end position="323"/>
    </location>
</feature>
<dbReference type="PANTHER" id="PTHR44858">
    <property type="entry name" value="TETRATRICOPEPTIDE REPEAT PROTEIN 6"/>
    <property type="match status" value="1"/>
</dbReference>
<evidence type="ECO:0000256" key="3">
    <source>
        <dbReference type="PROSITE-ProRule" id="PRU00339"/>
    </source>
</evidence>
<evidence type="ECO:0000313" key="5">
    <source>
        <dbReference type="Proteomes" id="UP001180453"/>
    </source>
</evidence>
<keyword evidence="5" id="KW-1185">Reference proteome</keyword>
<dbReference type="SMART" id="SM00028">
    <property type="entry name" value="TPR"/>
    <property type="match status" value="6"/>
</dbReference>
<dbReference type="InterPro" id="IPR011990">
    <property type="entry name" value="TPR-like_helical_dom_sf"/>
</dbReference>
<comment type="caution">
    <text evidence="4">The sequence shown here is derived from an EMBL/GenBank/DDBJ whole genome shotgun (WGS) entry which is preliminary data.</text>
</comment>
<name>A0ABU1YJR1_ROSSA</name>
<evidence type="ECO:0000256" key="1">
    <source>
        <dbReference type="ARBA" id="ARBA00022737"/>
    </source>
</evidence>
<dbReference type="Gene3D" id="1.25.40.10">
    <property type="entry name" value="Tetratricopeptide repeat domain"/>
    <property type="match status" value="2"/>
</dbReference>
<dbReference type="SUPFAM" id="SSF48452">
    <property type="entry name" value="TPR-like"/>
    <property type="match status" value="2"/>
</dbReference>
<proteinExistence type="predicted"/>
<dbReference type="Pfam" id="PF13432">
    <property type="entry name" value="TPR_16"/>
    <property type="match status" value="2"/>
</dbReference>
<gene>
    <name evidence="4" type="ORF">J2X20_001716</name>
</gene>
<dbReference type="RefSeq" id="WP_310263425.1">
    <property type="nucleotide sequence ID" value="NZ_JAVDXU010000001.1"/>
</dbReference>
<evidence type="ECO:0000313" key="4">
    <source>
        <dbReference type="EMBL" id="MDR7269087.1"/>
    </source>
</evidence>
<dbReference type="EMBL" id="JAVDXU010000001">
    <property type="protein sequence ID" value="MDR7269087.1"/>
    <property type="molecule type" value="Genomic_DNA"/>
</dbReference>
<keyword evidence="1" id="KW-0677">Repeat</keyword>
<protein>
    <submittedName>
        <fullName evidence="4">Tetratricopeptide (TPR) repeat protein</fullName>
    </submittedName>
</protein>
<dbReference type="InterPro" id="IPR050498">
    <property type="entry name" value="Ycf3"/>
</dbReference>
<sequence>MLAVTCIAITVAAAAEPARVPADALQHWNAAGIRASQFDWGGAIIEINAVIALLPNEPAALNFRGDMHLRMQNWAQAEADYSRAIELYGANKQAAQSLIRRSTIWTRSRPDDSLKDIERAVRLDPDYAEARYMHAAALWQRGLNKDALEEINKGIALDPDKGLYHQMRGMVLERLGDLASAKAALDIGVQREPSMFMTWSARASLGLKLGDFVSARDDANKALSLFPSARGMRVTVAIATALLGDIVAANAMFLEIAAQTPEALSPQARVAGLEIDAVLERIGRNDVNGARAELAWGLVCKARGEKDDAKRHFAEALRRDPSTHSEVEIARAEARR</sequence>
<evidence type="ECO:0000256" key="2">
    <source>
        <dbReference type="ARBA" id="ARBA00022803"/>
    </source>
</evidence>
<dbReference type="PANTHER" id="PTHR44858:SF1">
    <property type="entry name" value="UDP-N-ACETYLGLUCOSAMINE--PEPTIDE N-ACETYLGLUCOSAMINYLTRANSFERASE SPINDLY-RELATED"/>
    <property type="match status" value="1"/>
</dbReference>
<accession>A0ABU1YJR1</accession>
<dbReference type="InterPro" id="IPR019734">
    <property type="entry name" value="TPR_rpt"/>
</dbReference>
<keyword evidence="2 3" id="KW-0802">TPR repeat</keyword>
<organism evidence="4 5">
    <name type="scientific">Roseateles saccharophilus</name>
    <name type="common">Pseudomonas saccharophila</name>
    <dbReference type="NCBI Taxonomy" id="304"/>
    <lineage>
        <taxon>Bacteria</taxon>
        <taxon>Pseudomonadati</taxon>
        <taxon>Pseudomonadota</taxon>
        <taxon>Betaproteobacteria</taxon>
        <taxon>Burkholderiales</taxon>
        <taxon>Sphaerotilaceae</taxon>
        <taxon>Roseateles</taxon>
    </lineage>
</organism>
<dbReference type="Proteomes" id="UP001180453">
    <property type="component" value="Unassembled WGS sequence"/>
</dbReference>
<dbReference type="PROSITE" id="PS50005">
    <property type="entry name" value="TPR"/>
    <property type="match status" value="1"/>
</dbReference>
<reference evidence="4 5" key="1">
    <citation type="submission" date="2023-07" db="EMBL/GenBank/DDBJ databases">
        <title>Sorghum-associated microbial communities from plants grown in Nebraska, USA.</title>
        <authorList>
            <person name="Schachtman D."/>
        </authorList>
    </citation>
    <scope>NUCLEOTIDE SEQUENCE [LARGE SCALE GENOMIC DNA]</scope>
    <source>
        <strain evidence="4 5">BE314</strain>
    </source>
</reference>